<keyword evidence="3" id="KW-1185">Reference proteome</keyword>
<dbReference type="SUPFAM" id="SSF56672">
    <property type="entry name" value="DNA/RNA polymerases"/>
    <property type="match status" value="1"/>
</dbReference>
<evidence type="ECO:0000313" key="3">
    <source>
        <dbReference type="Proteomes" id="UP000054359"/>
    </source>
</evidence>
<dbReference type="Pfam" id="PF00078">
    <property type="entry name" value="RVT_1"/>
    <property type="match status" value="1"/>
</dbReference>
<dbReference type="InterPro" id="IPR000477">
    <property type="entry name" value="RT_dom"/>
</dbReference>
<dbReference type="AlphaFoldDB" id="A0A087U2S8"/>
<dbReference type="GO" id="GO:0003964">
    <property type="term" value="F:RNA-directed DNA polymerase activity"/>
    <property type="evidence" value="ECO:0007669"/>
    <property type="project" value="UniProtKB-KW"/>
</dbReference>
<gene>
    <name evidence="2" type="ORF">X975_08478</name>
</gene>
<feature type="non-terminal residue" evidence="2">
    <location>
        <position position="463"/>
    </location>
</feature>
<dbReference type="Proteomes" id="UP000054359">
    <property type="component" value="Unassembled WGS sequence"/>
</dbReference>
<dbReference type="EMBL" id="KK117880">
    <property type="protein sequence ID" value="KFM71667.1"/>
    <property type="molecule type" value="Genomic_DNA"/>
</dbReference>
<keyword evidence="2" id="KW-0808">Transferase</keyword>
<keyword evidence="2" id="KW-0695">RNA-directed DNA polymerase</keyword>
<organism evidence="2 3">
    <name type="scientific">Stegodyphus mimosarum</name>
    <name type="common">African social velvet spider</name>
    <dbReference type="NCBI Taxonomy" id="407821"/>
    <lineage>
        <taxon>Eukaryota</taxon>
        <taxon>Metazoa</taxon>
        <taxon>Ecdysozoa</taxon>
        <taxon>Arthropoda</taxon>
        <taxon>Chelicerata</taxon>
        <taxon>Arachnida</taxon>
        <taxon>Araneae</taxon>
        <taxon>Araneomorphae</taxon>
        <taxon>Entelegynae</taxon>
        <taxon>Eresoidea</taxon>
        <taxon>Eresidae</taxon>
        <taxon>Stegodyphus</taxon>
    </lineage>
</organism>
<feature type="domain" description="Reverse transcriptase" evidence="1">
    <location>
        <begin position="45"/>
        <end position="312"/>
    </location>
</feature>
<evidence type="ECO:0000313" key="2">
    <source>
        <dbReference type="EMBL" id="KFM71667.1"/>
    </source>
</evidence>
<dbReference type="InterPro" id="IPR043502">
    <property type="entry name" value="DNA/RNA_pol_sf"/>
</dbReference>
<dbReference type="OrthoDB" id="6433969at2759"/>
<keyword evidence="2" id="KW-0548">Nucleotidyltransferase</keyword>
<dbReference type="InterPro" id="IPR052560">
    <property type="entry name" value="RdDP_mobile_element"/>
</dbReference>
<dbReference type="PANTHER" id="PTHR36688">
    <property type="entry name" value="ENDO/EXONUCLEASE/PHOSPHATASE DOMAIN-CONTAINING PROTEIN"/>
    <property type="match status" value="1"/>
</dbReference>
<name>A0A087U2S8_STEMI</name>
<dbReference type="PANTHER" id="PTHR36688:SF1">
    <property type="entry name" value="ENDONUCLEASE_EXONUCLEASE_PHOSPHATASE DOMAIN-CONTAINING PROTEIN"/>
    <property type="match status" value="1"/>
</dbReference>
<dbReference type="OMA" id="RNAKIHE"/>
<proteinExistence type="predicted"/>
<dbReference type="PROSITE" id="PS50878">
    <property type="entry name" value="RT_POL"/>
    <property type="match status" value="1"/>
</dbReference>
<evidence type="ECO:0000259" key="1">
    <source>
        <dbReference type="PROSITE" id="PS50878"/>
    </source>
</evidence>
<accession>A0A087U2S8</accession>
<protein>
    <submittedName>
        <fullName evidence="2">RNA-directed DNA polymerase from mobile element jockey</fullName>
    </submittedName>
</protein>
<reference evidence="2 3" key="1">
    <citation type="submission" date="2013-11" db="EMBL/GenBank/DDBJ databases">
        <title>Genome sequencing of Stegodyphus mimosarum.</title>
        <authorList>
            <person name="Bechsgaard J."/>
        </authorList>
    </citation>
    <scope>NUCLEOTIDE SEQUENCE [LARGE SCALE GENOMIC DNA]</scope>
</reference>
<dbReference type="CDD" id="cd01650">
    <property type="entry name" value="RT_nLTR_like"/>
    <property type="match status" value="1"/>
</dbReference>
<sequence length="463" mass="53138">MPSEICSYIKTLKNGKSPGYDQITNMMVKRFPMKTICYLTKVFNIILKHQHFPESWKLAKVIPILKPGKPPSEPGSYRPISLLSTISKLLEAVLLNRMQNFIDERNLLIPYQFGFRSKHSNTHQLYRVVELISSGLKTRKVTGGLFLDVAKAFDRVWLDALIYKLHHLGFPGHITNIIHSYLTGRHFVVHVSGTLSSPRAILAGVPQGSLLGPTLFNLYVNDIPTTDNTTLAMYADDTAILTQTAFVGSAIQRLQNHIQLLETWLTKWKVKINVDKTTAILFTKKEKFPNQLKLYGETIPWAKQVLYLGVILSKRFSWNPHITCCLKKFRARKASLNPLIARNSVLSIDNKLLIYKTMLRSILCYACPVWAYSNKSIRSKLQTAQNCVLRQIVCAPWYIRNAKIHEELKIELYKMAQKKIGDQDIHRRFKVVTSQEFRAWLKEKNKGGHSSIEMFARRKLGKE</sequence>
<dbReference type="STRING" id="407821.A0A087U2S8"/>